<dbReference type="SUPFAM" id="SSF56935">
    <property type="entry name" value="Porins"/>
    <property type="match status" value="1"/>
</dbReference>
<comment type="caution">
    <text evidence="1">The sequence shown here is derived from an EMBL/GenBank/DDBJ whole genome shotgun (WGS) entry which is preliminary data.</text>
</comment>
<proteinExistence type="predicted"/>
<dbReference type="Pfam" id="PF13557">
    <property type="entry name" value="Phenol_MetA_deg"/>
    <property type="match status" value="1"/>
</dbReference>
<dbReference type="AlphaFoldDB" id="A0A1F4SMK0"/>
<dbReference type="Proteomes" id="UP000178417">
    <property type="component" value="Unassembled WGS sequence"/>
</dbReference>
<reference evidence="1 2" key="1">
    <citation type="journal article" date="2016" name="Nat. Commun.">
        <title>Thousands of microbial genomes shed light on interconnected biogeochemical processes in an aquifer system.</title>
        <authorList>
            <person name="Anantharaman K."/>
            <person name="Brown C.T."/>
            <person name="Hug L.A."/>
            <person name="Sharon I."/>
            <person name="Castelle C.J."/>
            <person name="Probst A.J."/>
            <person name="Thomas B.C."/>
            <person name="Singh A."/>
            <person name="Wilkins M.J."/>
            <person name="Karaoz U."/>
            <person name="Brodie E.L."/>
            <person name="Williams K.H."/>
            <person name="Hubbard S.S."/>
            <person name="Banfield J.F."/>
        </authorList>
    </citation>
    <scope>NUCLEOTIDE SEQUENCE [LARGE SCALE GENOMIC DNA]</scope>
</reference>
<dbReference type="InterPro" id="IPR025737">
    <property type="entry name" value="FApF"/>
</dbReference>
<accession>A0A1F4SMK0</accession>
<organism evidence="1 2">
    <name type="scientific">candidate division WOR-1 bacterium RIFOXYB2_FULL_37_13</name>
    <dbReference type="NCBI Taxonomy" id="1802579"/>
    <lineage>
        <taxon>Bacteria</taxon>
        <taxon>Bacillati</taxon>
        <taxon>Saganbacteria</taxon>
    </lineage>
</organism>
<evidence type="ECO:0000313" key="2">
    <source>
        <dbReference type="Proteomes" id="UP000178417"/>
    </source>
</evidence>
<evidence type="ECO:0000313" key="1">
    <source>
        <dbReference type="EMBL" id="OGC21671.1"/>
    </source>
</evidence>
<sequence length="253" mass="28071">MLTRIVFALFVFVALFTTVALSSYAYRPFGTEDTGVAGKGVFQTELSFDHLKWNDGSLEQVFLFVPIFGISDNLELSVELPFIIHHSDDGSSSRAIGDINLAAKYLLAQEGLRIPTLTLKGTVKLDNGNYDNGFGSGDKDYSLFAVVAKTFGNIIINTNLGYTFIGKLKNPDFRDIFLYGLAFDYGLTDKFHLLAELNGNKHPDNAETDDPRDWLVGIIYKFSDKLIFDIASKWGLSKSSPDWNMTSGVSLTF</sequence>
<dbReference type="STRING" id="1802579.A2310_06855"/>
<name>A0A1F4SMK0_UNCSA</name>
<dbReference type="EMBL" id="MEUB01000037">
    <property type="protein sequence ID" value="OGC21671.1"/>
    <property type="molecule type" value="Genomic_DNA"/>
</dbReference>
<evidence type="ECO:0008006" key="3">
    <source>
        <dbReference type="Google" id="ProtNLM"/>
    </source>
</evidence>
<gene>
    <name evidence="1" type="ORF">A2310_06855</name>
</gene>
<protein>
    <recommendedName>
        <fullName evidence="3">Transporter</fullName>
    </recommendedName>
</protein>